<dbReference type="RefSeq" id="XP_060357445.1">
    <property type="nucleotide sequence ID" value="XM_060501763.1"/>
</dbReference>
<evidence type="ECO:0000313" key="5">
    <source>
        <dbReference type="Proteomes" id="UP001244207"/>
    </source>
</evidence>
<reference evidence="4" key="1">
    <citation type="submission" date="2021-12" db="EMBL/GenBank/DDBJ databases">
        <title>Comparative genomics, transcriptomics and evolutionary studies reveal genomic signatures of adaptation to plant cell wall in hemibiotrophic fungi.</title>
        <authorList>
            <consortium name="DOE Joint Genome Institute"/>
            <person name="Baroncelli R."/>
            <person name="Diaz J.F."/>
            <person name="Benocci T."/>
            <person name="Peng M."/>
            <person name="Battaglia E."/>
            <person name="Haridas S."/>
            <person name="Andreopoulos W."/>
            <person name="Labutti K."/>
            <person name="Pangilinan J."/>
            <person name="Floch G.L."/>
            <person name="Makela M.R."/>
            <person name="Henrissat B."/>
            <person name="Grigoriev I.V."/>
            <person name="Crouch J.A."/>
            <person name="De Vries R.P."/>
            <person name="Sukno S.A."/>
            <person name="Thon M.R."/>
        </authorList>
    </citation>
    <scope>NUCLEOTIDE SEQUENCE</scope>
    <source>
        <strain evidence="4">CBS 112980</strain>
    </source>
</reference>
<dbReference type="GO" id="GO:0005634">
    <property type="term" value="C:nucleus"/>
    <property type="evidence" value="ECO:0007669"/>
    <property type="project" value="TreeGrafter"/>
</dbReference>
<dbReference type="PANTHER" id="PTHR47424:SF9">
    <property type="entry name" value="TAH-2"/>
    <property type="match status" value="1"/>
</dbReference>
<comment type="caution">
    <text evidence="4">The sequence shown here is derived from an EMBL/GenBank/DDBJ whole genome shotgun (WGS) entry which is preliminary data.</text>
</comment>
<gene>
    <name evidence="4" type="ORF">BDZ83DRAFT_224799</name>
</gene>
<keyword evidence="3" id="KW-0539">Nucleus</keyword>
<evidence type="ECO:0000256" key="1">
    <source>
        <dbReference type="ARBA" id="ARBA00023015"/>
    </source>
</evidence>
<keyword evidence="2" id="KW-0804">Transcription</keyword>
<evidence type="ECO:0000313" key="4">
    <source>
        <dbReference type="EMBL" id="KAK1704531.1"/>
    </source>
</evidence>
<dbReference type="EMBL" id="JAHMHS010000262">
    <property type="protein sequence ID" value="KAK1704531.1"/>
    <property type="molecule type" value="Genomic_DNA"/>
</dbReference>
<dbReference type="CDD" id="cd12148">
    <property type="entry name" value="fungal_TF_MHR"/>
    <property type="match status" value="1"/>
</dbReference>
<protein>
    <recommendedName>
        <fullName evidence="6">Transcription factor domain-containing protein</fullName>
    </recommendedName>
</protein>
<accession>A0AAD8X7N9</accession>
<dbReference type="GO" id="GO:0000435">
    <property type="term" value="P:positive regulation of transcription from RNA polymerase II promoter by galactose"/>
    <property type="evidence" value="ECO:0007669"/>
    <property type="project" value="TreeGrafter"/>
</dbReference>
<dbReference type="GO" id="GO:0000978">
    <property type="term" value="F:RNA polymerase II cis-regulatory region sequence-specific DNA binding"/>
    <property type="evidence" value="ECO:0007669"/>
    <property type="project" value="TreeGrafter"/>
</dbReference>
<evidence type="ECO:0008006" key="6">
    <source>
        <dbReference type="Google" id="ProtNLM"/>
    </source>
</evidence>
<dbReference type="Proteomes" id="UP001244207">
    <property type="component" value="Unassembled WGS sequence"/>
</dbReference>
<evidence type="ECO:0000256" key="3">
    <source>
        <dbReference type="ARBA" id="ARBA00023242"/>
    </source>
</evidence>
<keyword evidence="5" id="KW-1185">Reference proteome</keyword>
<name>A0AAD8X7N9_GLOAC</name>
<dbReference type="InterPro" id="IPR051127">
    <property type="entry name" value="Fungal_SecMet_Regulators"/>
</dbReference>
<sequence>MYLLNASKADSASKYLATAAGAAYLLRIHRTDVLSDFSNEAVDERERLWKALRKLDLFISSSYGRPISTYETRHLQSEKTCSPVVDLGVTCESILLNVYLRHNPSEKFIQHIIEQHRSWVLRLSNELEVDGIAFTKHPQGIQHLILSYVNGSYYWGIILLTRPYCLNYVSTYVTAFGHQGALASGRRELKINTSFLEHTRCTSMRWKAHTQALFRRSASGRDPPQ</sequence>
<evidence type="ECO:0000256" key="2">
    <source>
        <dbReference type="ARBA" id="ARBA00023163"/>
    </source>
</evidence>
<dbReference type="AlphaFoldDB" id="A0AAD8X7N9"/>
<dbReference type="GeneID" id="85385662"/>
<organism evidence="4 5">
    <name type="scientific">Glomerella acutata</name>
    <name type="common">Colletotrichum acutatum</name>
    <dbReference type="NCBI Taxonomy" id="27357"/>
    <lineage>
        <taxon>Eukaryota</taxon>
        <taxon>Fungi</taxon>
        <taxon>Dikarya</taxon>
        <taxon>Ascomycota</taxon>
        <taxon>Pezizomycotina</taxon>
        <taxon>Sordariomycetes</taxon>
        <taxon>Hypocreomycetidae</taxon>
        <taxon>Glomerellales</taxon>
        <taxon>Glomerellaceae</taxon>
        <taxon>Colletotrichum</taxon>
        <taxon>Colletotrichum acutatum species complex</taxon>
    </lineage>
</organism>
<dbReference type="PANTHER" id="PTHR47424">
    <property type="entry name" value="REGULATORY PROTEIN GAL4"/>
    <property type="match status" value="1"/>
</dbReference>
<keyword evidence="1" id="KW-0805">Transcription regulation</keyword>
<dbReference type="GO" id="GO:0000981">
    <property type="term" value="F:DNA-binding transcription factor activity, RNA polymerase II-specific"/>
    <property type="evidence" value="ECO:0007669"/>
    <property type="project" value="TreeGrafter"/>
</dbReference>
<proteinExistence type="predicted"/>